<comment type="caution">
    <text evidence="2">The sequence shown here is derived from an EMBL/GenBank/DDBJ whole genome shotgun (WGS) entry which is preliminary data.</text>
</comment>
<dbReference type="InterPro" id="IPR021494">
    <property type="entry name" value="DUF3149"/>
</dbReference>
<dbReference type="RefSeq" id="WP_119012124.1">
    <property type="nucleotide sequence ID" value="NZ_QXNC01000003.1"/>
</dbReference>
<feature type="transmembrane region" description="Helical" evidence="1">
    <location>
        <begin position="12"/>
        <end position="34"/>
    </location>
</feature>
<keyword evidence="3" id="KW-1185">Reference proteome</keyword>
<accession>A0A4R2NDR4</accession>
<dbReference type="AlphaFoldDB" id="A0A4R2NDR4"/>
<evidence type="ECO:0000313" key="2">
    <source>
        <dbReference type="EMBL" id="TCP19391.1"/>
    </source>
</evidence>
<keyword evidence="1" id="KW-1133">Transmembrane helix</keyword>
<evidence type="ECO:0000256" key="1">
    <source>
        <dbReference type="SAM" id="Phobius"/>
    </source>
</evidence>
<proteinExistence type="predicted"/>
<sequence>MKLLNDLFTTDYGLMSIIGIAMMVAASVAFVYVLQRKINADPGPSDKQK</sequence>
<reference evidence="2 3" key="1">
    <citation type="submission" date="2019-03" db="EMBL/GenBank/DDBJ databases">
        <title>Genomic Encyclopedia of Type Strains, Phase IV (KMG-IV): sequencing the most valuable type-strain genomes for metagenomic binning, comparative biology and taxonomic classification.</title>
        <authorList>
            <person name="Goeker M."/>
        </authorList>
    </citation>
    <scope>NUCLEOTIDE SEQUENCE [LARGE SCALE GENOMIC DNA]</scope>
    <source>
        <strain evidence="2 3">DSM 1837</strain>
    </source>
</reference>
<evidence type="ECO:0000313" key="3">
    <source>
        <dbReference type="Proteomes" id="UP000295182"/>
    </source>
</evidence>
<keyword evidence="1" id="KW-0812">Transmembrane</keyword>
<dbReference type="OrthoDB" id="8594755at2"/>
<name>A0A4R2NDR4_9BURK</name>
<dbReference type="Pfam" id="PF11346">
    <property type="entry name" value="DUF3149"/>
    <property type="match status" value="1"/>
</dbReference>
<organism evidence="2 3">
    <name type="scientific">Simplicispira metamorpha</name>
    <dbReference type="NCBI Taxonomy" id="80881"/>
    <lineage>
        <taxon>Bacteria</taxon>
        <taxon>Pseudomonadati</taxon>
        <taxon>Pseudomonadota</taxon>
        <taxon>Betaproteobacteria</taxon>
        <taxon>Burkholderiales</taxon>
        <taxon>Comamonadaceae</taxon>
        <taxon>Simplicispira</taxon>
    </lineage>
</organism>
<protein>
    <submittedName>
        <fullName evidence="2">Uncharacterized protein DUF3149</fullName>
    </submittedName>
</protein>
<keyword evidence="1" id="KW-0472">Membrane</keyword>
<dbReference type="EMBL" id="SLXH01000005">
    <property type="protein sequence ID" value="TCP19391.1"/>
    <property type="molecule type" value="Genomic_DNA"/>
</dbReference>
<dbReference type="Proteomes" id="UP000295182">
    <property type="component" value="Unassembled WGS sequence"/>
</dbReference>
<gene>
    <name evidence="2" type="ORF">EV674_10569</name>
</gene>